<feature type="region of interest" description="Disordered" evidence="1">
    <location>
        <begin position="136"/>
        <end position="160"/>
    </location>
</feature>
<name>A0ABS1KKX9_9BACT</name>
<dbReference type="RefSeq" id="WP_202006840.1">
    <property type="nucleotide sequence ID" value="NZ_JAERRB010000001.1"/>
</dbReference>
<comment type="caution">
    <text evidence="2">The sequence shown here is derived from an EMBL/GenBank/DDBJ whole genome shotgun (WGS) entry which is preliminary data.</text>
</comment>
<gene>
    <name evidence="2" type="ORF">JI741_01545</name>
</gene>
<dbReference type="Proteomes" id="UP000613030">
    <property type="component" value="Unassembled WGS sequence"/>
</dbReference>
<proteinExistence type="predicted"/>
<evidence type="ECO:0000313" key="2">
    <source>
        <dbReference type="EMBL" id="MBL0739877.1"/>
    </source>
</evidence>
<reference evidence="2 3" key="1">
    <citation type="submission" date="2021-01" db="EMBL/GenBank/DDBJ databases">
        <title>Chryseolinea sp. Jin1 Genome sequencing and assembly.</title>
        <authorList>
            <person name="Kim I."/>
        </authorList>
    </citation>
    <scope>NUCLEOTIDE SEQUENCE [LARGE SCALE GENOMIC DNA]</scope>
    <source>
        <strain evidence="2 3">Jin1</strain>
    </source>
</reference>
<keyword evidence="3" id="KW-1185">Reference proteome</keyword>
<dbReference type="EMBL" id="JAERRB010000001">
    <property type="protein sequence ID" value="MBL0739877.1"/>
    <property type="molecule type" value="Genomic_DNA"/>
</dbReference>
<evidence type="ECO:0000256" key="1">
    <source>
        <dbReference type="SAM" id="MobiDB-lite"/>
    </source>
</evidence>
<organism evidence="2 3">
    <name type="scientific">Chryseolinea lacunae</name>
    <dbReference type="NCBI Taxonomy" id="2801331"/>
    <lineage>
        <taxon>Bacteria</taxon>
        <taxon>Pseudomonadati</taxon>
        <taxon>Bacteroidota</taxon>
        <taxon>Cytophagia</taxon>
        <taxon>Cytophagales</taxon>
        <taxon>Fulvivirgaceae</taxon>
        <taxon>Chryseolinea</taxon>
    </lineage>
</organism>
<evidence type="ECO:0000313" key="3">
    <source>
        <dbReference type="Proteomes" id="UP000613030"/>
    </source>
</evidence>
<sequence length="160" mass="17801">MYQNLSVSIAQADVDAVFAAIATLEEKLPFLITLESQERRAITKLGSRSADFVKDALEAVIALPTVVPSSFNIEEFKKDAALFEFLSRIKFKLDILCEKVDHTHMASGNEAMTSALETYSYVRTASKRTPGLQSVADKLQDRFRKQGRRRNGDVSSDAPK</sequence>
<protein>
    <submittedName>
        <fullName evidence="2">Uncharacterized protein</fullName>
    </submittedName>
</protein>
<accession>A0ABS1KKX9</accession>